<feature type="region of interest" description="Disordered" evidence="1">
    <location>
        <begin position="69"/>
        <end position="101"/>
    </location>
</feature>
<evidence type="ECO:0000256" key="1">
    <source>
        <dbReference type="SAM" id="MobiDB-lite"/>
    </source>
</evidence>
<dbReference type="EnsemblPlants" id="EMT07692">
    <property type="protein sequence ID" value="EMT07692"/>
    <property type="gene ID" value="F775_24452"/>
</dbReference>
<accession>M8AT94</accession>
<evidence type="ECO:0000313" key="2">
    <source>
        <dbReference type="EnsemblPlants" id="EMT07692"/>
    </source>
</evidence>
<reference evidence="2" key="1">
    <citation type="submission" date="2015-06" db="UniProtKB">
        <authorList>
            <consortium name="EnsemblPlants"/>
        </authorList>
    </citation>
    <scope>IDENTIFICATION</scope>
</reference>
<name>M8AT94_AEGTA</name>
<organism evidence="2">
    <name type="scientific">Aegilops tauschii</name>
    <name type="common">Tausch's goatgrass</name>
    <name type="synonym">Aegilops squarrosa</name>
    <dbReference type="NCBI Taxonomy" id="37682"/>
    <lineage>
        <taxon>Eukaryota</taxon>
        <taxon>Viridiplantae</taxon>
        <taxon>Streptophyta</taxon>
        <taxon>Embryophyta</taxon>
        <taxon>Tracheophyta</taxon>
        <taxon>Spermatophyta</taxon>
        <taxon>Magnoliopsida</taxon>
        <taxon>Liliopsida</taxon>
        <taxon>Poales</taxon>
        <taxon>Poaceae</taxon>
        <taxon>BOP clade</taxon>
        <taxon>Pooideae</taxon>
        <taxon>Triticodae</taxon>
        <taxon>Triticeae</taxon>
        <taxon>Triticinae</taxon>
        <taxon>Aegilops</taxon>
    </lineage>
</organism>
<feature type="compositionally biased region" description="Basic and acidic residues" evidence="1">
    <location>
        <begin position="16"/>
        <end position="31"/>
    </location>
</feature>
<sequence length="204" mass="22419">MVVYDRRSAVEGVKGGPDKEKDRRRTGEGSRTEGGGWMDATSIRWRELPMLWGGGICITGRGARRREELRGASPWSGGCGARHRSRRRALPGGGEAYHRDLGEARGQKVGEARRVDGRWKGAARRREVEGVARRRELEGAARRRELEGAVMGQGVAGRRGEYTPEIGRLDLVSARVGSGSSMRQLGGFVVLMFGRSRISFEVAD</sequence>
<dbReference type="AlphaFoldDB" id="M8AT94"/>
<protein>
    <submittedName>
        <fullName evidence="2">Uncharacterized protein</fullName>
    </submittedName>
</protein>
<feature type="region of interest" description="Disordered" evidence="1">
    <location>
        <begin position="1"/>
        <end position="38"/>
    </location>
</feature>
<proteinExistence type="predicted"/>